<dbReference type="EMBL" id="SNRY01000647">
    <property type="protein sequence ID" value="KAA6338057.1"/>
    <property type="molecule type" value="Genomic_DNA"/>
</dbReference>
<gene>
    <name evidence="3" type="ORF">EZS27_013917</name>
</gene>
<name>A0A5J4RVJ9_9ZZZZ</name>
<dbReference type="Pfam" id="PF21368">
    <property type="entry name" value="AI2M-like_HNH"/>
    <property type="match status" value="1"/>
</dbReference>
<proteinExistence type="predicted"/>
<accession>A0A5J4RVJ9</accession>
<feature type="domain" description="AI2M/AI1M-like HNH endonuclease" evidence="2">
    <location>
        <begin position="1"/>
        <end position="34"/>
    </location>
</feature>
<evidence type="ECO:0000259" key="2">
    <source>
        <dbReference type="Pfam" id="PF21368"/>
    </source>
</evidence>
<protein>
    <recommendedName>
        <fullName evidence="2">AI2M/AI1M-like HNH endonuclease domain-containing protein</fullName>
    </recommendedName>
</protein>
<dbReference type="InterPro" id="IPR049030">
    <property type="entry name" value="AI2M-like_HNH"/>
</dbReference>
<feature type="non-terminal residue" evidence="3">
    <location>
        <position position="1"/>
    </location>
</feature>
<feature type="region of interest" description="Disordered" evidence="1">
    <location>
        <begin position="46"/>
        <end position="70"/>
    </location>
</feature>
<reference evidence="3" key="1">
    <citation type="submission" date="2019-03" db="EMBL/GenBank/DDBJ databases">
        <title>Single cell metagenomics reveals metabolic interactions within the superorganism composed of flagellate Streblomastix strix and complex community of Bacteroidetes bacteria on its surface.</title>
        <authorList>
            <person name="Treitli S.C."/>
            <person name="Kolisko M."/>
            <person name="Husnik F."/>
            <person name="Keeling P."/>
            <person name="Hampl V."/>
        </authorList>
    </citation>
    <scope>NUCLEOTIDE SEQUENCE</scope>
    <source>
        <strain evidence="3">STM</strain>
    </source>
</reference>
<evidence type="ECO:0000256" key="1">
    <source>
        <dbReference type="SAM" id="MobiDB-lite"/>
    </source>
</evidence>
<comment type="caution">
    <text evidence="3">The sequence shown here is derived from an EMBL/GenBank/DDBJ whole genome shotgun (WGS) entry which is preliminary data.</text>
</comment>
<sequence>MYHVRKLKKLKGKHDWEKVMIERRRKTMAVCCQCYDMIHAKKQTEYINGEPDTSKGVRPVRGRVLPNLPQ</sequence>
<dbReference type="AlphaFoldDB" id="A0A5J4RVJ9"/>
<organism evidence="3">
    <name type="scientific">termite gut metagenome</name>
    <dbReference type="NCBI Taxonomy" id="433724"/>
    <lineage>
        <taxon>unclassified sequences</taxon>
        <taxon>metagenomes</taxon>
        <taxon>organismal metagenomes</taxon>
    </lineage>
</organism>
<evidence type="ECO:0000313" key="3">
    <source>
        <dbReference type="EMBL" id="KAA6338057.1"/>
    </source>
</evidence>